<evidence type="ECO:0000256" key="6">
    <source>
        <dbReference type="SAM" id="MobiDB-lite"/>
    </source>
</evidence>
<dbReference type="InterPro" id="IPR052337">
    <property type="entry name" value="SAT4-like"/>
</dbReference>
<dbReference type="InterPro" id="IPR049326">
    <property type="entry name" value="Rhodopsin_dom_fungi"/>
</dbReference>
<evidence type="ECO:0000313" key="9">
    <source>
        <dbReference type="EMBL" id="OCK79163.1"/>
    </source>
</evidence>
<evidence type="ECO:0000259" key="8">
    <source>
        <dbReference type="Pfam" id="PF20684"/>
    </source>
</evidence>
<accession>A0A8E2E8F2</accession>
<dbReference type="PANTHER" id="PTHR33048">
    <property type="entry name" value="PTH11-LIKE INTEGRAL MEMBRANE PROTEIN (AFU_ORTHOLOGUE AFUA_5G11245)"/>
    <property type="match status" value="1"/>
</dbReference>
<feature type="domain" description="Rhodopsin" evidence="8">
    <location>
        <begin position="1"/>
        <end position="227"/>
    </location>
</feature>
<name>A0A8E2E8F2_9PEZI</name>
<organism evidence="9 10">
    <name type="scientific">Lepidopterella palustris CBS 459.81</name>
    <dbReference type="NCBI Taxonomy" id="1314670"/>
    <lineage>
        <taxon>Eukaryota</taxon>
        <taxon>Fungi</taxon>
        <taxon>Dikarya</taxon>
        <taxon>Ascomycota</taxon>
        <taxon>Pezizomycotina</taxon>
        <taxon>Dothideomycetes</taxon>
        <taxon>Pleosporomycetidae</taxon>
        <taxon>Mytilinidiales</taxon>
        <taxon>Argynnaceae</taxon>
        <taxon>Lepidopterella</taxon>
    </lineage>
</organism>
<feature type="transmembrane region" description="Helical" evidence="7">
    <location>
        <begin position="46"/>
        <end position="67"/>
    </location>
</feature>
<dbReference type="OrthoDB" id="3934549at2759"/>
<feature type="transmembrane region" description="Helical" evidence="7">
    <location>
        <begin position="133"/>
        <end position="152"/>
    </location>
</feature>
<keyword evidence="3 7" id="KW-1133">Transmembrane helix</keyword>
<keyword evidence="4 7" id="KW-0472">Membrane</keyword>
<protein>
    <recommendedName>
        <fullName evidence="8">Rhodopsin domain-containing protein</fullName>
    </recommendedName>
</protein>
<proteinExistence type="inferred from homology"/>
<feature type="transmembrane region" description="Helical" evidence="7">
    <location>
        <begin position="79"/>
        <end position="101"/>
    </location>
</feature>
<keyword evidence="10" id="KW-1185">Reference proteome</keyword>
<feature type="compositionally biased region" description="Gly residues" evidence="6">
    <location>
        <begin position="348"/>
        <end position="363"/>
    </location>
</feature>
<evidence type="ECO:0000256" key="5">
    <source>
        <dbReference type="ARBA" id="ARBA00038359"/>
    </source>
</evidence>
<dbReference type="Proteomes" id="UP000250266">
    <property type="component" value="Unassembled WGS sequence"/>
</dbReference>
<dbReference type="PANTHER" id="PTHR33048:SF123">
    <property type="entry name" value="INTEGRAL MEMBRANE PROTEIN"/>
    <property type="match status" value="1"/>
</dbReference>
<evidence type="ECO:0000313" key="10">
    <source>
        <dbReference type="Proteomes" id="UP000250266"/>
    </source>
</evidence>
<dbReference type="GO" id="GO:0016020">
    <property type="term" value="C:membrane"/>
    <property type="evidence" value="ECO:0007669"/>
    <property type="project" value="UniProtKB-SubCell"/>
</dbReference>
<evidence type="ECO:0000256" key="4">
    <source>
        <dbReference type="ARBA" id="ARBA00023136"/>
    </source>
</evidence>
<feature type="transmembrane region" description="Helical" evidence="7">
    <location>
        <begin position="198"/>
        <end position="218"/>
    </location>
</feature>
<sequence>MILALLCTWGICVTNHYQIKFGTGRHVDDQPAGNGTVLLEGTLKSWYVYQIAYLVDLSLVKFSILAFYRVIATQKMFRFAVDTTIAIVAAFTIAMVFVNAFECPKPSDAWSAEILLQGSGSCINLHPLYYGQAAFNILSDIVILALPVPVLWSLQMHRNKRIALVAIFSVGFVAVIASIIRVYALHVYTVGTDTPYNGAYILLWSQIEINVAIISASIPSLKPLFKRTFGSTIKSTTGGRYIYGYGGGRSNMNKQGASIALKRMPSSASMQQSHKRNRSFSNASDEQIFFKDGLDTKIEGGVDDLERQWDPETSYALPRERPTGQILRSVKIEHHSVVELGEDHTDTGGRGGVQRGPLVGSGR</sequence>
<comment type="subcellular location">
    <subcellularLocation>
        <location evidence="1">Membrane</location>
        <topology evidence="1">Multi-pass membrane protein</topology>
    </subcellularLocation>
</comment>
<feature type="region of interest" description="Disordered" evidence="6">
    <location>
        <begin position="342"/>
        <end position="363"/>
    </location>
</feature>
<evidence type="ECO:0000256" key="7">
    <source>
        <dbReference type="SAM" id="Phobius"/>
    </source>
</evidence>
<dbReference type="AlphaFoldDB" id="A0A8E2E8F2"/>
<reference evidence="9 10" key="1">
    <citation type="journal article" date="2016" name="Nat. Commun.">
        <title>Ectomycorrhizal ecology is imprinted in the genome of the dominant symbiotic fungus Cenococcum geophilum.</title>
        <authorList>
            <consortium name="DOE Joint Genome Institute"/>
            <person name="Peter M."/>
            <person name="Kohler A."/>
            <person name="Ohm R.A."/>
            <person name="Kuo A."/>
            <person name="Krutzmann J."/>
            <person name="Morin E."/>
            <person name="Arend M."/>
            <person name="Barry K.W."/>
            <person name="Binder M."/>
            <person name="Choi C."/>
            <person name="Clum A."/>
            <person name="Copeland A."/>
            <person name="Grisel N."/>
            <person name="Haridas S."/>
            <person name="Kipfer T."/>
            <person name="LaButti K."/>
            <person name="Lindquist E."/>
            <person name="Lipzen A."/>
            <person name="Maire R."/>
            <person name="Meier B."/>
            <person name="Mihaltcheva S."/>
            <person name="Molinier V."/>
            <person name="Murat C."/>
            <person name="Poggeler S."/>
            <person name="Quandt C.A."/>
            <person name="Sperisen C."/>
            <person name="Tritt A."/>
            <person name="Tisserant E."/>
            <person name="Crous P.W."/>
            <person name="Henrissat B."/>
            <person name="Nehls U."/>
            <person name="Egli S."/>
            <person name="Spatafora J.W."/>
            <person name="Grigoriev I.V."/>
            <person name="Martin F.M."/>
        </authorList>
    </citation>
    <scope>NUCLEOTIDE SEQUENCE [LARGE SCALE GENOMIC DNA]</scope>
    <source>
        <strain evidence="9 10">CBS 459.81</strain>
    </source>
</reference>
<comment type="similarity">
    <text evidence="5">Belongs to the SAT4 family.</text>
</comment>
<evidence type="ECO:0000256" key="3">
    <source>
        <dbReference type="ARBA" id="ARBA00022989"/>
    </source>
</evidence>
<dbReference type="Pfam" id="PF20684">
    <property type="entry name" value="Fung_rhodopsin"/>
    <property type="match status" value="1"/>
</dbReference>
<evidence type="ECO:0000256" key="2">
    <source>
        <dbReference type="ARBA" id="ARBA00022692"/>
    </source>
</evidence>
<evidence type="ECO:0000256" key="1">
    <source>
        <dbReference type="ARBA" id="ARBA00004141"/>
    </source>
</evidence>
<dbReference type="EMBL" id="KV745020">
    <property type="protein sequence ID" value="OCK79163.1"/>
    <property type="molecule type" value="Genomic_DNA"/>
</dbReference>
<gene>
    <name evidence="9" type="ORF">K432DRAFT_76178</name>
</gene>
<feature type="transmembrane region" description="Helical" evidence="7">
    <location>
        <begin position="164"/>
        <end position="186"/>
    </location>
</feature>
<keyword evidence="2 7" id="KW-0812">Transmembrane</keyword>